<evidence type="ECO:0000256" key="4">
    <source>
        <dbReference type="ARBA" id="ARBA00022723"/>
    </source>
</evidence>
<evidence type="ECO:0000313" key="8">
    <source>
        <dbReference type="Proteomes" id="UP001301350"/>
    </source>
</evidence>
<dbReference type="EMBL" id="JANCYW010000001">
    <property type="protein sequence ID" value="KAK4534253.1"/>
    <property type="molecule type" value="Genomic_DNA"/>
</dbReference>
<dbReference type="EC" id="2.3.2.15" evidence="1"/>
<evidence type="ECO:0000313" key="7">
    <source>
        <dbReference type="EMBL" id="KAK4534253.1"/>
    </source>
</evidence>
<dbReference type="Gene3D" id="3.90.70.30">
    <property type="entry name" value="Phytochelatin synthase, N-terminal domain"/>
    <property type="match status" value="1"/>
</dbReference>
<gene>
    <name evidence="7" type="ORF">CDCA_CDCA01G0278</name>
</gene>
<dbReference type="GO" id="GO:0016756">
    <property type="term" value="F:glutathione gamma-glutamylcysteinyltransferase activity"/>
    <property type="evidence" value="ECO:0007669"/>
    <property type="project" value="UniProtKB-EC"/>
</dbReference>
<evidence type="ECO:0000259" key="6">
    <source>
        <dbReference type="PROSITE" id="PS51443"/>
    </source>
</evidence>
<organism evidence="7 8">
    <name type="scientific">Cyanidium caldarium</name>
    <name type="common">Red alga</name>
    <dbReference type="NCBI Taxonomy" id="2771"/>
    <lineage>
        <taxon>Eukaryota</taxon>
        <taxon>Rhodophyta</taxon>
        <taxon>Bangiophyceae</taxon>
        <taxon>Cyanidiales</taxon>
        <taxon>Cyanidiaceae</taxon>
        <taxon>Cyanidium</taxon>
    </lineage>
</organism>
<dbReference type="FunFam" id="3.90.70.30:FF:000001">
    <property type="entry name" value="Glutathione gamma-glutamylcysteinyltransferase 1"/>
    <property type="match status" value="1"/>
</dbReference>
<proteinExistence type="predicted"/>
<dbReference type="InterPro" id="IPR038156">
    <property type="entry name" value="PCS_N_sf"/>
</dbReference>
<dbReference type="InterPro" id="IPR040409">
    <property type="entry name" value="PCS-like"/>
</dbReference>
<keyword evidence="2" id="KW-0104">Cadmium</keyword>
<dbReference type="GO" id="GO:0046938">
    <property type="term" value="P:phytochelatin biosynthetic process"/>
    <property type="evidence" value="ECO:0007669"/>
    <property type="project" value="InterPro"/>
</dbReference>
<evidence type="ECO:0000256" key="2">
    <source>
        <dbReference type="ARBA" id="ARBA00022539"/>
    </source>
</evidence>
<evidence type="ECO:0000256" key="3">
    <source>
        <dbReference type="ARBA" id="ARBA00022679"/>
    </source>
</evidence>
<name>A0AAV9IPT3_CYACA</name>
<dbReference type="PROSITE" id="PS51443">
    <property type="entry name" value="PCS"/>
    <property type="match status" value="1"/>
</dbReference>
<sequence>MNAAMVTEEASGTASTRNRMHLSESAQPASNGTFAAAPTANTSPEPTVAVSYYRRPLPPQCTALDSPAGRERFQRSFNSGHAEPFLPLISQFTTQSEPAFCGLGTLAMVLNALELDPGRLWKGPWRWFSEELLDCCLPLDMVARDGVSLHEFQCLGQCNGAEVLTFQPPAEGADATETSLEEALTLAAFRDLVQRHCRDARPREHCGFLVVCYSRATLGQTGSGHFSPLAAYDPQTDSALVLDVARFKYAPHWVGVELMYEAMRPVDPATGRPRGLAVVRRRRVPTEHGVMLDSATTEAVAEEEGEVLAAVGDAKPLLRRPQTLLLSRLGEQHVVAQALRDALTATRALLRNAPEDGVDARPVAAGLVRIWRTHLQRCFEVTPLTVRDPSPNRDPDNRAVGDKPPCGCVESRRALVHDVLHCSPLMQVERGGSGEGDETVVAPIQPMTALVIAAVAELALRPASAADDVAPNMHDDGDDDDAPDGASVSRQLVGRSDIAYAEVLRVADVLEGFLRSAGVK</sequence>
<dbReference type="InterPro" id="IPR038765">
    <property type="entry name" value="Papain-like_cys_pep_sf"/>
</dbReference>
<evidence type="ECO:0000256" key="5">
    <source>
        <dbReference type="SAM" id="MobiDB-lite"/>
    </source>
</evidence>
<dbReference type="PANTHER" id="PTHR33447">
    <property type="entry name" value="GLUTATHIONE GAMMA-GLUTAMYLCYSTEINYLTRANSFERASE"/>
    <property type="match status" value="1"/>
</dbReference>
<protein>
    <recommendedName>
        <fullName evidence="1">glutathione gamma-glutamylcysteinyltransferase</fullName>
        <ecNumber evidence="1">2.3.2.15</ecNumber>
    </recommendedName>
</protein>
<comment type="caution">
    <text evidence="7">The sequence shown here is derived from an EMBL/GenBank/DDBJ whole genome shotgun (WGS) entry which is preliminary data.</text>
</comment>
<evidence type="ECO:0000256" key="1">
    <source>
        <dbReference type="ARBA" id="ARBA00012468"/>
    </source>
</evidence>
<dbReference type="GO" id="GO:0010038">
    <property type="term" value="P:response to metal ion"/>
    <property type="evidence" value="ECO:0007669"/>
    <property type="project" value="InterPro"/>
</dbReference>
<dbReference type="InterPro" id="IPR007719">
    <property type="entry name" value="PCS_N"/>
</dbReference>
<feature type="region of interest" description="Disordered" evidence="5">
    <location>
        <begin position="1"/>
        <end position="44"/>
    </location>
</feature>
<keyword evidence="4" id="KW-0479">Metal-binding</keyword>
<feature type="domain" description="Peptidase C83" evidence="6">
    <location>
        <begin position="47"/>
        <end position="284"/>
    </location>
</feature>
<feature type="region of interest" description="Disordered" evidence="5">
    <location>
        <begin position="468"/>
        <end position="488"/>
    </location>
</feature>
<dbReference type="Pfam" id="PF05023">
    <property type="entry name" value="Phytochelatin"/>
    <property type="match status" value="1"/>
</dbReference>
<dbReference type="SUPFAM" id="SSF54001">
    <property type="entry name" value="Cysteine proteinases"/>
    <property type="match status" value="1"/>
</dbReference>
<keyword evidence="3" id="KW-0808">Transferase</keyword>
<dbReference type="GO" id="GO:0046872">
    <property type="term" value="F:metal ion binding"/>
    <property type="evidence" value="ECO:0007669"/>
    <property type="project" value="UniProtKB-KW"/>
</dbReference>
<accession>A0AAV9IPT3</accession>
<reference evidence="7 8" key="1">
    <citation type="submission" date="2022-07" db="EMBL/GenBank/DDBJ databases">
        <title>Genome-wide signatures of adaptation to extreme environments.</title>
        <authorList>
            <person name="Cho C.H."/>
            <person name="Yoon H.S."/>
        </authorList>
    </citation>
    <scope>NUCLEOTIDE SEQUENCE [LARGE SCALE GENOMIC DNA]</scope>
    <source>
        <strain evidence="7 8">DBV 063 E5</strain>
    </source>
</reference>
<dbReference type="Proteomes" id="UP001301350">
    <property type="component" value="Unassembled WGS sequence"/>
</dbReference>
<feature type="compositionally biased region" description="Polar residues" evidence="5">
    <location>
        <begin position="24"/>
        <end position="44"/>
    </location>
</feature>
<keyword evidence="8" id="KW-1185">Reference proteome</keyword>
<dbReference type="AlphaFoldDB" id="A0AAV9IPT3"/>